<dbReference type="Proteomes" id="UP001432209">
    <property type="component" value="Chromosome"/>
</dbReference>
<sequence>MDADTPTSDNDHRSPSRTPSTAHQLRWHKPHNPCSGFGVKAPRPQVRALLEWVRGREGIERSVYPFMRVVAEQALRPGEARGLRMSDVVLPERGLGKLTARYSGKGRAVPLRSQSVEFLRAWTSEAGLREDDLLFPDLRGRSASLPVYQQVWEQAQEAVLPRDERYSWRLGEPISILRESCLVKWLGMGISPFTVAELAGVTPSWLALRYPHCFRVEDAEIDWGRLADVMALPESVKS</sequence>
<reference evidence="4" key="1">
    <citation type="submission" date="2022-10" db="EMBL/GenBank/DDBJ databases">
        <title>The complete genomes of actinobacterial strains from the NBC collection.</title>
        <authorList>
            <person name="Joergensen T.S."/>
            <person name="Alvarez Arevalo M."/>
            <person name="Sterndorff E.B."/>
            <person name="Faurdal D."/>
            <person name="Vuksanovic O."/>
            <person name="Mourched A.-S."/>
            <person name="Charusanti P."/>
            <person name="Shaw S."/>
            <person name="Blin K."/>
            <person name="Weber T."/>
        </authorList>
    </citation>
    <scope>NUCLEOTIDE SEQUENCE</scope>
    <source>
        <strain evidence="4">NBC_01432</strain>
    </source>
</reference>
<proteinExistence type="predicted"/>
<dbReference type="EMBL" id="CP109495">
    <property type="protein sequence ID" value="WUX57233.1"/>
    <property type="molecule type" value="Genomic_DNA"/>
</dbReference>
<evidence type="ECO:0000256" key="1">
    <source>
        <dbReference type="ARBA" id="ARBA00023172"/>
    </source>
</evidence>
<evidence type="ECO:0000256" key="2">
    <source>
        <dbReference type="SAM" id="MobiDB-lite"/>
    </source>
</evidence>
<keyword evidence="1" id="KW-0233">DNA recombination</keyword>
<dbReference type="InterPro" id="IPR002104">
    <property type="entry name" value="Integrase_catalytic"/>
</dbReference>
<dbReference type="Pfam" id="PF00589">
    <property type="entry name" value="Phage_integrase"/>
    <property type="match status" value="1"/>
</dbReference>
<gene>
    <name evidence="4" type="ORF">OG442_07460</name>
</gene>
<dbReference type="Gene3D" id="1.10.443.10">
    <property type="entry name" value="Intergrase catalytic core"/>
    <property type="match status" value="1"/>
</dbReference>
<dbReference type="InterPro" id="IPR011010">
    <property type="entry name" value="DNA_brk_join_enz"/>
</dbReference>
<evidence type="ECO:0000313" key="5">
    <source>
        <dbReference type="Proteomes" id="UP001432209"/>
    </source>
</evidence>
<dbReference type="SUPFAM" id="SSF56349">
    <property type="entry name" value="DNA breaking-rejoining enzymes"/>
    <property type="match status" value="1"/>
</dbReference>
<feature type="domain" description="Tyr recombinase" evidence="3">
    <location>
        <begin position="36"/>
        <end position="223"/>
    </location>
</feature>
<protein>
    <submittedName>
        <fullName evidence="4">Site-specific integrase</fullName>
    </submittedName>
</protein>
<dbReference type="InterPro" id="IPR013762">
    <property type="entry name" value="Integrase-like_cat_sf"/>
</dbReference>
<organism evidence="4 5">
    <name type="scientific">Streptomyces niveus</name>
    <name type="common">Streptomyces spheroides</name>
    <dbReference type="NCBI Taxonomy" id="193462"/>
    <lineage>
        <taxon>Bacteria</taxon>
        <taxon>Bacillati</taxon>
        <taxon>Actinomycetota</taxon>
        <taxon>Actinomycetes</taxon>
        <taxon>Kitasatosporales</taxon>
        <taxon>Streptomycetaceae</taxon>
        <taxon>Streptomyces</taxon>
    </lineage>
</organism>
<accession>A0ABZ2AIG2</accession>
<feature type="region of interest" description="Disordered" evidence="2">
    <location>
        <begin position="1"/>
        <end position="40"/>
    </location>
</feature>
<dbReference type="CDD" id="cd00397">
    <property type="entry name" value="DNA_BRE_C"/>
    <property type="match status" value="1"/>
</dbReference>
<dbReference type="PROSITE" id="PS51898">
    <property type="entry name" value="TYR_RECOMBINASE"/>
    <property type="match status" value="1"/>
</dbReference>
<keyword evidence="5" id="KW-1185">Reference proteome</keyword>
<name>A0ABZ2AIG2_STRNV</name>
<evidence type="ECO:0000313" key="4">
    <source>
        <dbReference type="EMBL" id="WUX57233.1"/>
    </source>
</evidence>
<evidence type="ECO:0000259" key="3">
    <source>
        <dbReference type="PROSITE" id="PS51898"/>
    </source>
</evidence>